<sequence>MQTECCITKINIMSRKIHILFIFLLGCFFTQAQNIDSYSNFSFRFSSKTDMDNFYSCEYEFSPLMMPVNLSDLKTNAFKKEIDLFKNSAPKEYHYFNDFNIPSLDYSYQKQNGITTVTATLNGFEFYKSTYKNGLLDGKISFFFVDGTLFQEFEFKKGMANGLHKIYDKNGNLILETRYKNNIKNGIRTYYIPRRDEQISLSGNYENGAIIGDLTYKISDYYYYILPNDLEKGTFKEYYQNKLKRQYSTKTNNTIDGDFLEYYPETETLSAKIPYKFGVVDGICEFYDTKGNLYNKLEYKNGKKIGTHKNISEKGRLYAEEYYDNEGKKTGNWKQYNSYSNELSKETNYLNDSIHGTQTTYYKGKIESLENYKNGIIQTRKLYDNKTETLKAEYSYTNGNVEQTLEYLPSGTLTTKYQKLPNNTAVQTFYDLQGNKLTENYYNEQSKPIGIHKNYNYYSGEPFLQTITEYEDNNNYTQTYYFQNGSYNISRYKNQQKHGAQTQYNKQTNTTTTYYIIKDKKVTQEEFEAFEKSKKDEKN</sequence>
<dbReference type="Gene3D" id="2.20.110.10">
    <property type="entry name" value="Histone H3 K4-specific methyltransferase SET7/9 N-terminal domain"/>
    <property type="match status" value="2"/>
</dbReference>
<dbReference type="EMBL" id="PQNY01000012">
    <property type="protein sequence ID" value="POS01262.1"/>
    <property type="molecule type" value="Genomic_DNA"/>
</dbReference>
<dbReference type="Proteomes" id="UP000237056">
    <property type="component" value="Unassembled WGS sequence"/>
</dbReference>
<organism evidence="1 2">
    <name type="scientific">Flavobacterium croceum DSM 17960</name>
    <dbReference type="NCBI Taxonomy" id="1121886"/>
    <lineage>
        <taxon>Bacteria</taxon>
        <taxon>Pseudomonadati</taxon>
        <taxon>Bacteroidota</taxon>
        <taxon>Flavobacteriia</taxon>
        <taxon>Flavobacteriales</taxon>
        <taxon>Flavobacteriaceae</taxon>
        <taxon>Flavobacterium</taxon>
    </lineage>
</organism>
<gene>
    <name evidence="1" type="ORF">Q361_11266</name>
</gene>
<accession>A0A2S4N6C7</accession>
<evidence type="ECO:0000313" key="2">
    <source>
        <dbReference type="Proteomes" id="UP000237056"/>
    </source>
</evidence>
<reference evidence="1 2" key="1">
    <citation type="submission" date="2018-01" db="EMBL/GenBank/DDBJ databases">
        <title>Genomic Encyclopedia of Type Strains, Phase I: the one thousand microbial genomes (KMG-I) project.</title>
        <authorList>
            <person name="Goeker M."/>
        </authorList>
    </citation>
    <scope>NUCLEOTIDE SEQUENCE [LARGE SCALE GENOMIC DNA]</scope>
    <source>
        <strain evidence="1 2">DSM 17960</strain>
    </source>
</reference>
<dbReference type="Gene3D" id="3.90.930.1">
    <property type="match status" value="1"/>
</dbReference>
<comment type="caution">
    <text evidence="1">The sequence shown here is derived from an EMBL/GenBank/DDBJ whole genome shotgun (WGS) entry which is preliminary data.</text>
</comment>
<proteinExistence type="predicted"/>
<evidence type="ECO:0000313" key="1">
    <source>
        <dbReference type="EMBL" id="POS01262.1"/>
    </source>
</evidence>
<name>A0A2S4N6C7_9FLAO</name>
<dbReference type="SUPFAM" id="SSF82185">
    <property type="entry name" value="Histone H3 K4-specific methyltransferase SET7/9 N-terminal domain"/>
    <property type="match status" value="2"/>
</dbReference>
<protein>
    <submittedName>
        <fullName evidence="1">Antitoxin component YwqK of YwqJK toxin-antitoxin module</fullName>
    </submittedName>
</protein>
<keyword evidence="2" id="KW-1185">Reference proteome</keyword>
<dbReference type="AlphaFoldDB" id="A0A2S4N6C7"/>